<gene>
    <name evidence="2" type="ORF">G4L39_13830</name>
</gene>
<dbReference type="PANTHER" id="PTHR36930">
    <property type="entry name" value="METAL-SULFUR CLUSTER BIOSYNTHESIS PROTEINS YUAD-RELATED"/>
    <property type="match status" value="1"/>
</dbReference>
<evidence type="ECO:0000313" key="2">
    <source>
        <dbReference type="EMBL" id="NGO40463.1"/>
    </source>
</evidence>
<dbReference type="Proteomes" id="UP000477311">
    <property type="component" value="Unassembled WGS sequence"/>
</dbReference>
<dbReference type="PROSITE" id="PS51340">
    <property type="entry name" value="MOSC"/>
    <property type="match status" value="1"/>
</dbReference>
<dbReference type="AlphaFoldDB" id="A0A6M1RS87"/>
<dbReference type="PANTHER" id="PTHR36930:SF1">
    <property type="entry name" value="MOSC DOMAIN-CONTAINING PROTEIN"/>
    <property type="match status" value="1"/>
</dbReference>
<dbReference type="InterPro" id="IPR052716">
    <property type="entry name" value="MOSC_domain"/>
</dbReference>
<reference evidence="2 3" key="1">
    <citation type="submission" date="2020-02" db="EMBL/GenBank/DDBJ databases">
        <title>Draft genome sequence of Limisphaera ngatamarikiensis NGM72.4T, a thermophilic Verrucomicrobia grouped in subdivision 3.</title>
        <authorList>
            <person name="Carere C.R."/>
            <person name="Steen J."/>
            <person name="Hugenholtz P."/>
            <person name="Stott M.B."/>
        </authorList>
    </citation>
    <scope>NUCLEOTIDE SEQUENCE [LARGE SCALE GENOMIC DNA]</scope>
    <source>
        <strain evidence="2 3">NGM72.4</strain>
    </source>
</reference>
<evidence type="ECO:0000259" key="1">
    <source>
        <dbReference type="PROSITE" id="PS51340"/>
    </source>
</evidence>
<dbReference type="Pfam" id="PF03473">
    <property type="entry name" value="MOSC"/>
    <property type="match status" value="1"/>
</dbReference>
<protein>
    <submittedName>
        <fullName evidence="2">Molybdenum cofactor biosysynthesis protein</fullName>
    </submittedName>
</protein>
<dbReference type="EMBL" id="JAAKYA010000095">
    <property type="protein sequence ID" value="NGO40463.1"/>
    <property type="molecule type" value="Genomic_DNA"/>
</dbReference>
<comment type="caution">
    <text evidence="2">The sequence shown here is derived from an EMBL/GenBank/DDBJ whole genome shotgun (WGS) entry which is preliminary data.</text>
</comment>
<evidence type="ECO:0000313" key="3">
    <source>
        <dbReference type="Proteomes" id="UP000477311"/>
    </source>
</evidence>
<organism evidence="2 3">
    <name type="scientific">Limisphaera ngatamarikiensis</name>
    <dbReference type="NCBI Taxonomy" id="1324935"/>
    <lineage>
        <taxon>Bacteria</taxon>
        <taxon>Pseudomonadati</taxon>
        <taxon>Verrucomicrobiota</taxon>
        <taxon>Verrucomicrobiia</taxon>
        <taxon>Limisphaerales</taxon>
        <taxon>Limisphaeraceae</taxon>
        <taxon>Limisphaera</taxon>
    </lineage>
</organism>
<dbReference type="GO" id="GO:0030170">
    <property type="term" value="F:pyridoxal phosphate binding"/>
    <property type="evidence" value="ECO:0007669"/>
    <property type="project" value="InterPro"/>
</dbReference>
<keyword evidence="3" id="KW-1185">Reference proteome</keyword>
<dbReference type="RefSeq" id="WP_165109087.1">
    <property type="nucleotide sequence ID" value="NZ_JAAKYA010000095.1"/>
</dbReference>
<sequence length="156" mass="17903">MARIRHLFISPGHNYFGHHGQPPGEHPIVEVEAVECVAGRGLRGDRFFDFKDDYKGQITFFAWETLEAMRRELGLHEAPAAATRRNVITEGLDLNALIGREFELQGVRFFGVEECRPCYWMNRAFGDERVEAWLRGRGGLRARILTSGWLRRDTAT</sequence>
<dbReference type="Gene3D" id="2.40.33.20">
    <property type="entry name" value="PK beta-barrel domain-like"/>
    <property type="match status" value="1"/>
</dbReference>
<feature type="domain" description="MOSC" evidence="1">
    <location>
        <begin position="29"/>
        <end position="156"/>
    </location>
</feature>
<dbReference type="GO" id="GO:0003824">
    <property type="term" value="F:catalytic activity"/>
    <property type="evidence" value="ECO:0007669"/>
    <property type="project" value="InterPro"/>
</dbReference>
<accession>A0A6M1RS87</accession>
<dbReference type="GO" id="GO:0030151">
    <property type="term" value="F:molybdenum ion binding"/>
    <property type="evidence" value="ECO:0007669"/>
    <property type="project" value="InterPro"/>
</dbReference>
<dbReference type="InterPro" id="IPR005302">
    <property type="entry name" value="MoCF_Sase_C"/>
</dbReference>
<proteinExistence type="predicted"/>
<name>A0A6M1RS87_9BACT</name>
<dbReference type="SUPFAM" id="SSF50800">
    <property type="entry name" value="PK beta-barrel domain-like"/>
    <property type="match status" value="1"/>
</dbReference>
<dbReference type="InterPro" id="IPR011037">
    <property type="entry name" value="Pyrv_Knase-like_insert_dom_sf"/>
</dbReference>